<dbReference type="GO" id="GO:0097194">
    <property type="term" value="P:execution phase of apoptosis"/>
    <property type="evidence" value="ECO:0007669"/>
    <property type="project" value="UniProtKB-ARBA"/>
</dbReference>
<evidence type="ECO:0000256" key="9">
    <source>
        <dbReference type="ARBA" id="ARBA00022843"/>
    </source>
</evidence>
<dbReference type="GO" id="GO:0005737">
    <property type="term" value="C:cytoplasm"/>
    <property type="evidence" value="ECO:0007669"/>
    <property type="project" value="UniProtKB-SubCell"/>
</dbReference>
<dbReference type="PRINTS" id="PR00376">
    <property type="entry name" value="IL1BCENZYME"/>
</dbReference>
<name>A0ABD0WLC0_UMBPY</name>
<dbReference type="Pfam" id="PF00656">
    <property type="entry name" value="Peptidase_C14"/>
    <property type="match status" value="1"/>
</dbReference>
<dbReference type="CDD" id="cd00032">
    <property type="entry name" value="CASc"/>
    <property type="match status" value="1"/>
</dbReference>
<dbReference type="PANTHER" id="PTHR10454">
    <property type="entry name" value="CASPASE"/>
    <property type="match status" value="1"/>
</dbReference>
<dbReference type="GO" id="GO:0004197">
    <property type="term" value="F:cysteine-type endopeptidase activity"/>
    <property type="evidence" value="ECO:0007669"/>
    <property type="project" value="UniProtKB-ARBA"/>
</dbReference>
<dbReference type="InterPro" id="IPR033139">
    <property type="entry name" value="Caspase_cys_AS"/>
</dbReference>
<dbReference type="EC" id="3.4.22.56" evidence="13"/>
<dbReference type="GO" id="GO:0051604">
    <property type="term" value="P:protein maturation"/>
    <property type="evidence" value="ECO:0007669"/>
    <property type="project" value="UniProtKB-ARBA"/>
</dbReference>
<dbReference type="PANTHER" id="PTHR10454:SF198">
    <property type="entry name" value="CASPASE-3"/>
    <property type="match status" value="1"/>
</dbReference>
<evidence type="ECO:0000313" key="19">
    <source>
        <dbReference type="EMBL" id="KAL0970713.1"/>
    </source>
</evidence>
<feature type="domain" description="Caspase family p10" evidence="17">
    <location>
        <begin position="197"/>
        <end position="291"/>
    </location>
</feature>
<comment type="caution">
    <text evidence="19">The sequence shown here is derived from an EMBL/GenBank/DDBJ whole genome shotgun (WGS) entry which is preliminary data.</text>
</comment>
<keyword evidence="10" id="KW-0007">Acetylation</keyword>
<feature type="region of interest" description="Disordered" evidence="16">
    <location>
        <begin position="1"/>
        <end position="46"/>
    </location>
</feature>
<dbReference type="PROSITE" id="PS50207">
    <property type="entry name" value="CASPASE_P10"/>
    <property type="match status" value="1"/>
</dbReference>
<sequence>MSSSDNKCSPKDTVDAKGFSAPGPGSPSKPQLNKEDNKIDDKPPADMYKYNMNYPNIGQCVIINNKKFHHSTGMSFRHGSDVDEMNAKKVFSKLGYKVNVFKDQKVNQIEDLLQNVSQEDHSQSASFVCVLLSHGDDGVIYGTDDTVELNKLTGYFRGNCCKTLVGKPKLFFVQACRGKDLDDGIETDSRAVVDDETTEKIPVEADFLYAYSTVPGFYSWRNPEKGSWFMQAIYEMFQQYGNELDIMRIMTRVNHKVAHDFESLSATPGFLGKKQIPCIVSMLTKDLYFSS</sequence>
<evidence type="ECO:0000256" key="2">
    <source>
        <dbReference type="ARBA" id="ARBA00010134"/>
    </source>
</evidence>
<dbReference type="InterPro" id="IPR016129">
    <property type="entry name" value="Caspase_his_AS"/>
</dbReference>
<dbReference type="InterPro" id="IPR029030">
    <property type="entry name" value="Caspase-like_dom_sf"/>
</dbReference>
<evidence type="ECO:0000256" key="10">
    <source>
        <dbReference type="ARBA" id="ARBA00022990"/>
    </source>
</evidence>
<keyword evidence="3" id="KW-0963">Cytoplasm</keyword>
<dbReference type="InterPro" id="IPR011600">
    <property type="entry name" value="Pept_C14_caspase"/>
</dbReference>
<evidence type="ECO:0000256" key="11">
    <source>
        <dbReference type="ARBA" id="ARBA00023145"/>
    </source>
</evidence>
<evidence type="ECO:0000256" key="6">
    <source>
        <dbReference type="ARBA" id="ARBA00022703"/>
    </source>
</evidence>
<dbReference type="InterPro" id="IPR001309">
    <property type="entry name" value="Pept_C14_p20"/>
</dbReference>
<evidence type="ECO:0000256" key="15">
    <source>
        <dbReference type="RuleBase" id="RU003971"/>
    </source>
</evidence>
<evidence type="ECO:0000256" key="14">
    <source>
        <dbReference type="ARBA" id="ARBA00039708"/>
    </source>
</evidence>
<dbReference type="PROSITE" id="PS01122">
    <property type="entry name" value="CASPASE_CYS"/>
    <property type="match status" value="1"/>
</dbReference>
<evidence type="ECO:0000256" key="1">
    <source>
        <dbReference type="ARBA" id="ARBA00004496"/>
    </source>
</evidence>
<evidence type="ECO:0000256" key="7">
    <source>
        <dbReference type="ARBA" id="ARBA00022801"/>
    </source>
</evidence>
<dbReference type="Gene3D" id="3.30.70.1470">
    <property type="entry name" value="Caspase-like"/>
    <property type="match status" value="1"/>
</dbReference>
<evidence type="ECO:0000256" key="12">
    <source>
        <dbReference type="ARBA" id="ARBA00036189"/>
    </source>
</evidence>
<keyword evidence="6" id="KW-0053">Apoptosis</keyword>
<feature type="domain" description="Caspase family p20" evidence="18">
    <location>
        <begin position="56"/>
        <end position="180"/>
    </location>
</feature>
<dbReference type="FunFam" id="3.40.50.1460:FF:000001">
    <property type="entry name" value="Caspase-3 preproprotein"/>
    <property type="match status" value="1"/>
</dbReference>
<keyword evidence="9" id="KW-0832">Ubl conjugation</keyword>
<keyword evidence="20" id="KW-1185">Reference proteome</keyword>
<dbReference type="Gene3D" id="3.40.50.1460">
    <property type="match status" value="1"/>
</dbReference>
<proteinExistence type="inferred from homology"/>
<comment type="subcellular location">
    <subcellularLocation>
        <location evidence="1">Cytoplasm</location>
    </subcellularLocation>
</comment>
<evidence type="ECO:0000259" key="18">
    <source>
        <dbReference type="PROSITE" id="PS50208"/>
    </source>
</evidence>
<dbReference type="EMBL" id="JAGEUA010000007">
    <property type="protein sequence ID" value="KAL0970713.1"/>
    <property type="molecule type" value="Genomic_DNA"/>
</dbReference>
<keyword evidence="5" id="KW-0645">Protease</keyword>
<evidence type="ECO:0000256" key="4">
    <source>
        <dbReference type="ARBA" id="ARBA00022553"/>
    </source>
</evidence>
<comment type="catalytic activity">
    <reaction evidence="12">
        <text>Strict requirement for an Asp residue at positions P1 and P4. It has a preferred cleavage sequence of Asp-Xaa-Xaa-Asp-|- with a hydrophobic amino-acid residue at P2 and a hydrophilic amino-acid residue at P3, although Val or Ala are also accepted at this position.</text>
        <dbReference type="EC" id="3.4.22.56"/>
    </reaction>
</comment>
<keyword evidence="7" id="KW-0378">Hydrolase</keyword>
<dbReference type="GO" id="GO:0006508">
    <property type="term" value="P:proteolysis"/>
    <property type="evidence" value="ECO:0007669"/>
    <property type="project" value="UniProtKB-KW"/>
</dbReference>
<dbReference type="InterPro" id="IPR002138">
    <property type="entry name" value="Pept_C14_p10"/>
</dbReference>
<evidence type="ECO:0000256" key="13">
    <source>
        <dbReference type="ARBA" id="ARBA00038900"/>
    </source>
</evidence>
<comment type="similarity">
    <text evidence="2 15">Belongs to the peptidase C14A family.</text>
</comment>
<organism evidence="19 20">
    <name type="scientific">Umbra pygmaea</name>
    <name type="common">Eastern mudminnow</name>
    <dbReference type="NCBI Taxonomy" id="75934"/>
    <lineage>
        <taxon>Eukaryota</taxon>
        <taxon>Metazoa</taxon>
        <taxon>Chordata</taxon>
        <taxon>Craniata</taxon>
        <taxon>Vertebrata</taxon>
        <taxon>Euteleostomi</taxon>
        <taxon>Actinopterygii</taxon>
        <taxon>Neopterygii</taxon>
        <taxon>Teleostei</taxon>
        <taxon>Protacanthopterygii</taxon>
        <taxon>Esociformes</taxon>
        <taxon>Umbridae</taxon>
        <taxon>Umbra</taxon>
    </lineage>
</organism>
<evidence type="ECO:0000313" key="20">
    <source>
        <dbReference type="Proteomes" id="UP001557470"/>
    </source>
</evidence>
<dbReference type="PROSITE" id="PS50208">
    <property type="entry name" value="CASPASE_P20"/>
    <property type="match status" value="1"/>
</dbReference>
<evidence type="ECO:0000256" key="16">
    <source>
        <dbReference type="SAM" id="MobiDB-lite"/>
    </source>
</evidence>
<reference evidence="19 20" key="1">
    <citation type="submission" date="2024-06" db="EMBL/GenBank/DDBJ databases">
        <authorList>
            <person name="Pan Q."/>
            <person name="Wen M."/>
            <person name="Jouanno E."/>
            <person name="Zahm M."/>
            <person name="Klopp C."/>
            <person name="Cabau C."/>
            <person name="Louis A."/>
            <person name="Berthelot C."/>
            <person name="Parey E."/>
            <person name="Roest Crollius H."/>
            <person name="Montfort J."/>
            <person name="Robinson-Rechavi M."/>
            <person name="Bouchez O."/>
            <person name="Lampietro C."/>
            <person name="Lopez Roques C."/>
            <person name="Donnadieu C."/>
            <person name="Postlethwait J."/>
            <person name="Bobe J."/>
            <person name="Verreycken H."/>
            <person name="Guiguen Y."/>
        </authorList>
    </citation>
    <scope>NUCLEOTIDE SEQUENCE [LARGE SCALE GENOMIC DNA]</scope>
    <source>
        <strain evidence="19">Up_M1</strain>
        <tissue evidence="19">Testis</tissue>
    </source>
</reference>
<evidence type="ECO:0000256" key="8">
    <source>
        <dbReference type="ARBA" id="ARBA00022807"/>
    </source>
</evidence>
<keyword evidence="4" id="KW-0597">Phosphoprotein</keyword>
<accession>A0ABD0WLC0</accession>
<dbReference type="FunFam" id="3.30.70.1470:FF:000002">
    <property type="entry name" value="Caspase-3"/>
    <property type="match status" value="1"/>
</dbReference>
<dbReference type="SMART" id="SM00115">
    <property type="entry name" value="CASc"/>
    <property type="match status" value="1"/>
</dbReference>
<dbReference type="SUPFAM" id="SSF52129">
    <property type="entry name" value="Caspase-like"/>
    <property type="match status" value="1"/>
</dbReference>
<dbReference type="InterPro" id="IPR002398">
    <property type="entry name" value="Pept_C14"/>
</dbReference>
<feature type="compositionally biased region" description="Basic and acidic residues" evidence="16">
    <location>
        <begin position="32"/>
        <end position="44"/>
    </location>
</feature>
<dbReference type="PROSITE" id="PS01121">
    <property type="entry name" value="CASPASE_HIS"/>
    <property type="match status" value="1"/>
</dbReference>
<gene>
    <name evidence="19" type="ORF">UPYG_G00246220</name>
</gene>
<protein>
    <recommendedName>
        <fullName evidence="14">Caspase-3</fullName>
        <ecNumber evidence="13">3.4.22.56</ecNumber>
    </recommendedName>
</protein>
<evidence type="ECO:0000259" key="17">
    <source>
        <dbReference type="PROSITE" id="PS50207"/>
    </source>
</evidence>
<keyword evidence="11" id="KW-0865">Zymogen</keyword>
<keyword evidence="8" id="KW-0788">Thiol protease</keyword>
<dbReference type="AlphaFoldDB" id="A0ABD0WLC0"/>
<dbReference type="Proteomes" id="UP001557470">
    <property type="component" value="Unassembled WGS sequence"/>
</dbReference>
<evidence type="ECO:0000256" key="5">
    <source>
        <dbReference type="ARBA" id="ARBA00022670"/>
    </source>
</evidence>
<evidence type="ECO:0000256" key="3">
    <source>
        <dbReference type="ARBA" id="ARBA00022490"/>
    </source>
</evidence>
<dbReference type="InterPro" id="IPR015917">
    <property type="entry name" value="Pept_C14A"/>
</dbReference>